<protein>
    <submittedName>
        <fullName evidence="1">Uncharacterized protein</fullName>
    </submittedName>
</protein>
<reference evidence="1" key="1">
    <citation type="journal article" date="2019" name="bioRxiv">
        <title>The Genome of the Zebra Mussel, Dreissena polymorpha: A Resource for Invasive Species Research.</title>
        <authorList>
            <person name="McCartney M.A."/>
            <person name="Auch B."/>
            <person name="Kono T."/>
            <person name="Mallez S."/>
            <person name="Zhang Y."/>
            <person name="Obille A."/>
            <person name="Becker A."/>
            <person name="Abrahante J.E."/>
            <person name="Garbe J."/>
            <person name="Badalamenti J.P."/>
            <person name="Herman A."/>
            <person name="Mangelson H."/>
            <person name="Liachko I."/>
            <person name="Sullivan S."/>
            <person name="Sone E.D."/>
            <person name="Koren S."/>
            <person name="Silverstein K.A.T."/>
            <person name="Beckman K.B."/>
            <person name="Gohl D.M."/>
        </authorList>
    </citation>
    <scope>NUCLEOTIDE SEQUENCE</scope>
    <source>
        <strain evidence="1">Duluth1</strain>
        <tissue evidence="1">Whole animal</tissue>
    </source>
</reference>
<accession>A0A9D4H214</accession>
<reference evidence="1" key="2">
    <citation type="submission" date="2020-11" db="EMBL/GenBank/DDBJ databases">
        <authorList>
            <person name="McCartney M.A."/>
            <person name="Auch B."/>
            <person name="Kono T."/>
            <person name="Mallez S."/>
            <person name="Becker A."/>
            <person name="Gohl D.M."/>
            <person name="Silverstein K.A.T."/>
            <person name="Koren S."/>
            <person name="Bechman K.B."/>
            <person name="Herman A."/>
            <person name="Abrahante J.E."/>
            <person name="Garbe J."/>
        </authorList>
    </citation>
    <scope>NUCLEOTIDE SEQUENCE</scope>
    <source>
        <strain evidence="1">Duluth1</strain>
        <tissue evidence="1">Whole animal</tissue>
    </source>
</reference>
<sequence>MKPLEPDRNQKLKKLRHSTVRNFDAVFSTRGGFGTFVKSSTTIWRVLALVDITSISSENLLPKFLMARYHRMQNDSTELH</sequence>
<name>A0A9D4H214_DREPO</name>
<dbReference type="EMBL" id="JAIWYP010000005">
    <property type="protein sequence ID" value="KAH3825596.1"/>
    <property type="molecule type" value="Genomic_DNA"/>
</dbReference>
<evidence type="ECO:0000313" key="1">
    <source>
        <dbReference type="EMBL" id="KAH3825596.1"/>
    </source>
</evidence>
<comment type="caution">
    <text evidence="1">The sequence shown here is derived from an EMBL/GenBank/DDBJ whole genome shotgun (WGS) entry which is preliminary data.</text>
</comment>
<gene>
    <name evidence="1" type="ORF">DPMN_127476</name>
</gene>
<dbReference type="Proteomes" id="UP000828390">
    <property type="component" value="Unassembled WGS sequence"/>
</dbReference>
<organism evidence="1 2">
    <name type="scientific">Dreissena polymorpha</name>
    <name type="common">Zebra mussel</name>
    <name type="synonym">Mytilus polymorpha</name>
    <dbReference type="NCBI Taxonomy" id="45954"/>
    <lineage>
        <taxon>Eukaryota</taxon>
        <taxon>Metazoa</taxon>
        <taxon>Spiralia</taxon>
        <taxon>Lophotrochozoa</taxon>
        <taxon>Mollusca</taxon>
        <taxon>Bivalvia</taxon>
        <taxon>Autobranchia</taxon>
        <taxon>Heteroconchia</taxon>
        <taxon>Euheterodonta</taxon>
        <taxon>Imparidentia</taxon>
        <taxon>Neoheterodontei</taxon>
        <taxon>Myida</taxon>
        <taxon>Dreissenoidea</taxon>
        <taxon>Dreissenidae</taxon>
        <taxon>Dreissena</taxon>
    </lineage>
</organism>
<evidence type="ECO:0000313" key="2">
    <source>
        <dbReference type="Proteomes" id="UP000828390"/>
    </source>
</evidence>
<keyword evidence="2" id="KW-1185">Reference proteome</keyword>
<proteinExistence type="predicted"/>
<dbReference type="AlphaFoldDB" id="A0A9D4H214"/>